<keyword evidence="1" id="KW-0175">Coiled coil</keyword>
<feature type="coiled-coil region" evidence="1">
    <location>
        <begin position="64"/>
        <end position="91"/>
    </location>
</feature>
<gene>
    <name evidence="2" type="ORF">TVY486_1112600</name>
</gene>
<organism evidence="2">
    <name type="scientific">Trypanosoma vivax (strain Y486)</name>
    <dbReference type="NCBI Taxonomy" id="1055687"/>
    <lineage>
        <taxon>Eukaryota</taxon>
        <taxon>Discoba</taxon>
        <taxon>Euglenozoa</taxon>
        <taxon>Kinetoplastea</taxon>
        <taxon>Metakinetoplastina</taxon>
        <taxon>Trypanosomatida</taxon>
        <taxon>Trypanosomatidae</taxon>
        <taxon>Trypanosoma</taxon>
        <taxon>Duttonella</taxon>
    </lineage>
</organism>
<name>G0UD65_TRYVY</name>
<sequence>MDVDVSSLSVRCALGDAQQKIKSLLEDGELYVTLEAKTNANFERHRSELTQLLQKERALHAAVEDRLRAELHGLLSENEAAQSEVRALRIRREERCCEEVRRQQEERRLREVALREELSGLHDALTAVNSELAEAQQERTWHELQLREVLEKQTFLTAELARVRNEAEELLMSGTRPLCEKKFLPSGAPDKSDPTRPASHNIAAILSTVERKNYHWPRLYFRHRGVASPLDSVLASSPRRRCRSRSGSAKSCSTSCRATPPRSVAVVPASILPKTVAAGKAACSSWCSVKPGRSVTYSARHLAAVCRSLMCEILQLRKEYQECTAALKDPKAESIDISRRMRSIMGCLDSKVRQLRSLRQQQANVESKLELHDMMMEIAQENDYCESVYSDLLELIRS</sequence>
<reference evidence="2" key="1">
    <citation type="journal article" date="2012" name="Proc. Natl. Acad. Sci. U.S.A.">
        <title>Antigenic diversity is generated by distinct evolutionary mechanisms in African trypanosome species.</title>
        <authorList>
            <person name="Jackson A.P."/>
            <person name="Berry A."/>
            <person name="Aslett M."/>
            <person name="Allison H.C."/>
            <person name="Burton P."/>
            <person name="Vavrova-Anderson J."/>
            <person name="Brown R."/>
            <person name="Browne H."/>
            <person name="Corton N."/>
            <person name="Hauser H."/>
            <person name="Gamble J."/>
            <person name="Gilderthorp R."/>
            <person name="Marcello L."/>
            <person name="McQuillan J."/>
            <person name="Otto T.D."/>
            <person name="Quail M.A."/>
            <person name="Sanders M.J."/>
            <person name="van Tonder A."/>
            <person name="Ginger M.L."/>
            <person name="Field M.C."/>
            <person name="Barry J.D."/>
            <person name="Hertz-Fowler C."/>
            <person name="Berriman M."/>
        </authorList>
    </citation>
    <scope>NUCLEOTIDE SEQUENCE</scope>
    <source>
        <strain evidence="2">Y486</strain>
    </source>
</reference>
<dbReference type="AlphaFoldDB" id="G0UD65"/>
<protein>
    <submittedName>
        <fullName evidence="2">Uncharacterized protein</fullName>
    </submittedName>
</protein>
<feature type="coiled-coil region" evidence="1">
    <location>
        <begin position="118"/>
        <end position="166"/>
    </location>
</feature>
<evidence type="ECO:0000313" key="2">
    <source>
        <dbReference type="EMBL" id="CCC53776.1"/>
    </source>
</evidence>
<dbReference type="EMBL" id="HE573027">
    <property type="protein sequence ID" value="CCC53776.1"/>
    <property type="molecule type" value="Genomic_DNA"/>
</dbReference>
<accession>G0UD65</accession>
<proteinExistence type="predicted"/>
<dbReference type="VEuPathDB" id="TriTrypDB:TvY486_1112600"/>
<evidence type="ECO:0000256" key="1">
    <source>
        <dbReference type="SAM" id="Coils"/>
    </source>
</evidence>